<accession>A0A814JZI9</accession>
<gene>
    <name evidence="2" type="ORF">GPM918_LOCUS15847</name>
    <name evidence="3" type="ORF">SRO942_LOCUS15847</name>
</gene>
<sequence length="599" mass="66872">MGRFHEDDQHLALDAKQNRQSDLQRWDRMTRCTTQERIVSLSLPQTTIEKLVEATSAIKSRRTESVPTISPQTKQTLKSLLYDEDQMNGSDVSEMAQARGSRSGISIKQKEDASHGETPENWSVITTNDSEVGHQSKPNDNQINSVYENTNLKSVNTYTETEGNNTRRKLSLRNSIDDTEKLPQEVEDAGFTNDQNKEMSSYGNRSETSADSGEKKSLMQHSTFQSEEDSNDQLLKNVLNDKKLDAPKYETFNSKQESSSIHDETLDGPQHFTDTEKELTNKSTAAYLASTIKDKSSPTHNNTLQLHLSSEIKQDTENLNSLPATPNVSHDSVEVSKNSMQKPTGKGKSKFGSSVTDVKPPGEEQKLPLKTEDDSESPSKKNRVVDAEKTFSQEVHSKTVNINDVPLKDTSYPSTDVLLPVYIKPTVKTLSRESVELIWKLPDYGTSKASMYDIEKKEQQKGVWEKVNSVSALLGAIRVDGLINSGHCDFRLRSSSLLSNDNQEKLDQGSEPLTTFGTYVKSDEEKQWNKVGKTDTTHLSTTVDNSNDNTSNDNSNLSPTTDVQLKLENQSNDLLVDSLLLLKKIDETLELVVNGVMRA</sequence>
<feature type="compositionally biased region" description="Polar residues" evidence="1">
    <location>
        <begin position="192"/>
        <end position="211"/>
    </location>
</feature>
<name>A0A814JZI9_9BILA</name>
<evidence type="ECO:0000256" key="1">
    <source>
        <dbReference type="SAM" id="MobiDB-lite"/>
    </source>
</evidence>
<feature type="compositionally biased region" description="Basic and acidic residues" evidence="1">
    <location>
        <begin position="108"/>
        <end position="118"/>
    </location>
</feature>
<dbReference type="InterPro" id="IPR013783">
    <property type="entry name" value="Ig-like_fold"/>
</dbReference>
<keyword evidence="4" id="KW-1185">Reference proteome</keyword>
<feature type="region of interest" description="Disordered" evidence="1">
    <location>
        <begin position="251"/>
        <end position="272"/>
    </location>
</feature>
<organism evidence="2 4">
    <name type="scientific">Didymodactylos carnosus</name>
    <dbReference type="NCBI Taxonomy" id="1234261"/>
    <lineage>
        <taxon>Eukaryota</taxon>
        <taxon>Metazoa</taxon>
        <taxon>Spiralia</taxon>
        <taxon>Gnathifera</taxon>
        <taxon>Rotifera</taxon>
        <taxon>Eurotatoria</taxon>
        <taxon>Bdelloidea</taxon>
        <taxon>Philodinida</taxon>
        <taxon>Philodinidae</taxon>
        <taxon>Didymodactylos</taxon>
    </lineage>
</organism>
<feature type="region of interest" description="Disordered" evidence="1">
    <location>
        <begin position="319"/>
        <end position="384"/>
    </location>
</feature>
<evidence type="ECO:0000313" key="3">
    <source>
        <dbReference type="EMBL" id="CAF3812546.1"/>
    </source>
</evidence>
<comment type="caution">
    <text evidence="2">The sequence shown here is derived from an EMBL/GenBank/DDBJ whole genome shotgun (WGS) entry which is preliminary data.</text>
</comment>
<dbReference type="AlphaFoldDB" id="A0A814JZI9"/>
<feature type="region of interest" description="Disordered" evidence="1">
    <location>
        <begin position="531"/>
        <end position="560"/>
    </location>
</feature>
<feature type="compositionally biased region" description="Polar residues" evidence="1">
    <location>
        <begin position="120"/>
        <end position="130"/>
    </location>
</feature>
<dbReference type="SUPFAM" id="SSF49265">
    <property type="entry name" value="Fibronectin type III"/>
    <property type="match status" value="1"/>
</dbReference>
<proteinExistence type="predicted"/>
<protein>
    <submittedName>
        <fullName evidence="2">Uncharacterized protein</fullName>
    </submittedName>
</protein>
<evidence type="ECO:0000313" key="4">
    <source>
        <dbReference type="Proteomes" id="UP000663829"/>
    </source>
</evidence>
<dbReference type="Proteomes" id="UP000663829">
    <property type="component" value="Unassembled WGS sequence"/>
</dbReference>
<feature type="compositionally biased region" description="Polar residues" evidence="1">
    <location>
        <begin position="136"/>
        <end position="164"/>
    </location>
</feature>
<feature type="region of interest" description="Disordered" evidence="1">
    <location>
        <begin position="89"/>
        <end position="232"/>
    </location>
</feature>
<dbReference type="InterPro" id="IPR036116">
    <property type="entry name" value="FN3_sf"/>
</dbReference>
<evidence type="ECO:0000313" key="2">
    <source>
        <dbReference type="EMBL" id="CAF1042415.1"/>
    </source>
</evidence>
<dbReference type="Proteomes" id="UP000681722">
    <property type="component" value="Unassembled WGS sequence"/>
</dbReference>
<feature type="compositionally biased region" description="Basic and acidic residues" evidence="1">
    <location>
        <begin position="360"/>
        <end position="384"/>
    </location>
</feature>
<dbReference type="EMBL" id="CAJOBC010004051">
    <property type="protein sequence ID" value="CAF3812546.1"/>
    <property type="molecule type" value="Genomic_DNA"/>
</dbReference>
<feature type="non-terminal residue" evidence="2">
    <location>
        <position position="599"/>
    </location>
</feature>
<dbReference type="CDD" id="cd00063">
    <property type="entry name" value="FN3"/>
    <property type="match status" value="1"/>
</dbReference>
<feature type="compositionally biased region" description="Polar residues" evidence="1">
    <location>
        <begin position="319"/>
        <end position="342"/>
    </location>
</feature>
<dbReference type="InterPro" id="IPR003961">
    <property type="entry name" value="FN3_dom"/>
</dbReference>
<dbReference type="Gene3D" id="2.60.40.10">
    <property type="entry name" value="Immunoglobulins"/>
    <property type="match status" value="1"/>
</dbReference>
<feature type="region of interest" description="Disordered" evidence="1">
    <location>
        <begin position="1"/>
        <end position="22"/>
    </location>
</feature>
<reference evidence="2" key="1">
    <citation type="submission" date="2021-02" db="EMBL/GenBank/DDBJ databases">
        <authorList>
            <person name="Nowell W R."/>
        </authorList>
    </citation>
    <scope>NUCLEOTIDE SEQUENCE</scope>
</reference>
<dbReference type="EMBL" id="CAJNOQ010004051">
    <property type="protein sequence ID" value="CAF1042415.1"/>
    <property type="molecule type" value="Genomic_DNA"/>
</dbReference>
<feature type="compositionally biased region" description="Basic and acidic residues" evidence="1">
    <location>
        <begin position="175"/>
        <end position="184"/>
    </location>
</feature>
<feature type="compositionally biased region" description="Low complexity" evidence="1">
    <location>
        <begin position="540"/>
        <end position="560"/>
    </location>
</feature>